<evidence type="ECO:0000313" key="5">
    <source>
        <dbReference type="EMBL" id="EJZ04749.1"/>
    </source>
</evidence>
<evidence type="ECO:0000256" key="1">
    <source>
        <dbReference type="ARBA" id="ARBA00008061"/>
    </source>
</evidence>
<protein>
    <submittedName>
        <fullName evidence="5">Alpha amylase</fullName>
    </submittedName>
</protein>
<evidence type="ECO:0000313" key="6">
    <source>
        <dbReference type="Proteomes" id="UP000006072"/>
    </source>
</evidence>
<reference evidence="5 6" key="1">
    <citation type="journal article" date="2012" name="J. Bacteriol.">
        <title>Complete Genome Sequence of Mycobacterium vaccae Type Strain ATCC 25954.</title>
        <authorList>
            <person name="Ho Y.S."/>
            <person name="Adroub S.A."/>
            <person name="Abadi M."/>
            <person name="Al Alwan B."/>
            <person name="Alkhateeb R."/>
            <person name="Gao G."/>
            <person name="Ragab A."/>
            <person name="Ali S."/>
            <person name="van Soolingen D."/>
            <person name="Bitter W."/>
            <person name="Pain A."/>
            <person name="Abdallah A.M."/>
        </authorList>
    </citation>
    <scope>NUCLEOTIDE SEQUENCE [LARGE SCALE GENOMIC DNA]</scope>
    <source>
        <strain evidence="5 6">ATCC 25954</strain>
    </source>
</reference>
<dbReference type="eggNOG" id="COG0366">
    <property type="taxonomic scope" value="Bacteria"/>
</dbReference>
<dbReference type="Gene3D" id="3.90.400.10">
    <property type="entry name" value="Oligo-1,6-glucosidase, Domain 2"/>
    <property type="match status" value="1"/>
</dbReference>
<dbReference type="GO" id="GO:0004556">
    <property type="term" value="F:alpha-amylase activity"/>
    <property type="evidence" value="ECO:0007669"/>
    <property type="project" value="TreeGrafter"/>
</dbReference>
<dbReference type="SMART" id="SM00642">
    <property type="entry name" value="Aamy"/>
    <property type="match status" value="1"/>
</dbReference>
<comment type="caution">
    <text evidence="5">The sequence shown here is derived from an EMBL/GenBank/DDBJ whole genome shotgun (WGS) entry which is preliminary data.</text>
</comment>
<dbReference type="RefSeq" id="WP_003933828.1">
    <property type="nucleotide sequence ID" value="NZ_JH814706.1"/>
</dbReference>
<sequence length="548" mass="61069">MTAEESYWWQTAVVYQVYIRSFADGDGDGVGDIQGLRARLPYLAQLGVDAIWINPWYPSPMADAGYDVADYRDIDPAYGTLEDAQTLIAEAHALGIRVILDIVPNHTSDRHEWFRAALADEPGARQRYHFRPGAGADGSSPPNNWQSVFGGPAWTRVDSGPLKGQWYLHLFAPGQPDLNWDHPEVRAEFEDILAFWFDRGVDGFRIDVAHGLVKAAGLPDGADADAEPQVMLHTEGRHPAWDQDGVHEVYRGWRSVAERYTPERIFIAEAWVPSNERLARYLRPDELHTAFQFDFLRAPWRAEWLRKVVDDAISSAASVGAPPTWVLSNHDVTRTVTRFSRSQPAHLVDTAWERGRWGEEVPDHPLGRRRARAAALVQLALPGTAYVYQGEELGLEEIEDLPAEARQDPTWVQSGFTDVGRDGCRIPLPWNGTEPPYGFSPDPGAGLWLPQPWHWAQRSAEAQDHDPESTLNLYRAALRLRPELWSGAGPVEWIEVAPDVAAFGRGDAQCWVNTGDSEVSLPAGATVALASEPGVDRVLPPDTAVWLR</sequence>
<dbReference type="Gene3D" id="3.20.20.80">
    <property type="entry name" value="Glycosidases"/>
    <property type="match status" value="1"/>
</dbReference>
<accession>K0V157</accession>
<dbReference type="InterPro" id="IPR045857">
    <property type="entry name" value="O16G_dom_2"/>
</dbReference>
<dbReference type="Pfam" id="PF00128">
    <property type="entry name" value="Alpha-amylase"/>
    <property type="match status" value="1"/>
</dbReference>
<gene>
    <name evidence="5" type="ORF">MVAC_27659</name>
</gene>
<dbReference type="Proteomes" id="UP000006072">
    <property type="component" value="Unassembled WGS sequence"/>
</dbReference>
<keyword evidence="2" id="KW-0325">Glycoprotein</keyword>
<dbReference type="EMBL" id="ALQA01000102">
    <property type="protein sequence ID" value="EJZ04749.1"/>
    <property type="molecule type" value="Genomic_DNA"/>
</dbReference>
<keyword evidence="3" id="KW-0413">Isomerase</keyword>
<proteinExistence type="inferred from homology"/>
<evidence type="ECO:0000256" key="3">
    <source>
        <dbReference type="ARBA" id="ARBA00023235"/>
    </source>
</evidence>
<dbReference type="AlphaFoldDB" id="K0V157"/>
<dbReference type="CDD" id="cd11332">
    <property type="entry name" value="AmyAc_OligoGlu_TS"/>
    <property type="match status" value="1"/>
</dbReference>
<dbReference type="PANTHER" id="PTHR10357:SF179">
    <property type="entry name" value="NEUTRAL AND BASIC AMINO ACID TRANSPORT PROTEIN RBAT"/>
    <property type="match status" value="1"/>
</dbReference>
<dbReference type="InterPro" id="IPR006047">
    <property type="entry name" value="GH13_cat_dom"/>
</dbReference>
<feature type="domain" description="Glycosyl hydrolase family 13 catalytic" evidence="4">
    <location>
        <begin position="16"/>
        <end position="425"/>
    </location>
</feature>
<name>K0V157_MYCVA</name>
<organism evidence="5 6">
    <name type="scientific">Mycolicibacterium vaccae ATCC 25954</name>
    <dbReference type="NCBI Taxonomy" id="1194972"/>
    <lineage>
        <taxon>Bacteria</taxon>
        <taxon>Bacillati</taxon>
        <taxon>Actinomycetota</taxon>
        <taxon>Actinomycetes</taxon>
        <taxon>Mycobacteriales</taxon>
        <taxon>Mycobacteriaceae</taxon>
        <taxon>Mycolicibacterium</taxon>
    </lineage>
</organism>
<dbReference type="InterPro" id="IPR017853">
    <property type="entry name" value="GH"/>
</dbReference>
<evidence type="ECO:0000256" key="2">
    <source>
        <dbReference type="ARBA" id="ARBA00023180"/>
    </source>
</evidence>
<dbReference type="HOGENOM" id="CLU_006462_2_3_11"/>
<dbReference type="PATRIC" id="fig|1194972.3.peg.5495"/>
<dbReference type="SUPFAM" id="SSF51445">
    <property type="entry name" value="(Trans)glycosidases"/>
    <property type="match status" value="1"/>
</dbReference>
<dbReference type="PANTHER" id="PTHR10357">
    <property type="entry name" value="ALPHA-AMYLASE FAMILY MEMBER"/>
    <property type="match status" value="1"/>
</dbReference>
<dbReference type="FunFam" id="3.90.400.10:FF:000001">
    <property type="entry name" value="Maltase A3, isoform A"/>
    <property type="match status" value="1"/>
</dbReference>
<comment type="similarity">
    <text evidence="1">Belongs to the glycosyl hydrolase 13 family.</text>
</comment>
<evidence type="ECO:0000259" key="4">
    <source>
        <dbReference type="SMART" id="SM00642"/>
    </source>
</evidence>
<dbReference type="GO" id="GO:0009313">
    <property type="term" value="P:oligosaccharide catabolic process"/>
    <property type="evidence" value="ECO:0007669"/>
    <property type="project" value="TreeGrafter"/>
</dbReference>
<dbReference type="GO" id="GO:0016853">
    <property type="term" value="F:isomerase activity"/>
    <property type="evidence" value="ECO:0007669"/>
    <property type="project" value="UniProtKB-KW"/>
</dbReference>
<keyword evidence="6" id="KW-1185">Reference proteome</keyword>